<gene>
    <name evidence="8" type="ORF">Daura_32400</name>
</gene>
<evidence type="ECO:0000256" key="3">
    <source>
        <dbReference type="ARBA" id="ARBA00022801"/>
    </source>
</evidence>
<evidence type="ECO:0000256" key="1">
    <source>
        <dbReference type="ARBA" id="ARBA00011073"/>
    </source>
</evidence>
<evidence type="ECO:0000313" key="9">
    <source>
        <dbReference type="Proteomes" id="UP001058003"/>
    </source>
</evidence>
<feature type="active site" description="Charge relay system" evidence="5">
    <location>
        <position position="392"/>
    </location>
</feature>
<dbReference type="PROSITE" id="PS51892">
    <property type="entry name" value="SUBTILASE"/>
    <property type="match status" value="1"/>
</dbReference>
<keyword evidence="3 5" id="KW-0378">Hydrolase</keyword>
<evidence type="ECO:0000256" key="5">
    <source>
        <dbReference type="PROSITE-ProRule" id="PRU01240"/>
    </source>
</evidence>
<dbReference type="SUPFAM" id="SSF52743">
    <property type="entry name" value="Subtilisin-like"/>
    <property type="match status" value="1"/>
</dbReference>
<comment type="similarity">
    <text evidence="1 5">Belongs to the peptidase S8 family.</text>
</comment>
<dbReference type="InterPro" id="IPR050131">
    <property type="entry name" value="Peptidase_S8_subtilisin-like"/>
</dbReference>
<evidence type="ECO:0000313" key="8">
    <source>
        <dbReference type="EMBL" id="UWZ51438.1"/>
    </source>
</evidence>
<dbReference type="GO" id="GO:0004252">
    <property type="term" value="F:serine-type endopeptidase activity"/>
    <property type="evidence" value="ECO:0007669"/>
    <property type="project" value="UniProtKB-UniRule"/>
</dbReference>
<feature type="chain" id="PRO_5040263172" evidence="6">
    <location>
        <begin position="38"/>
        <end position="578"/>
    </location>
</feature>
<dbReference type="OrthoDB" id="9795680at2"/>
<organism evidence="8 9">
    <name type="scientific">Dactylosporangium aurantiacum</name>
    <dbReference type="NCBI Taxonomy" id="35754"/>
    <lineage>
        <taxon>Bacteria</taxon>
        <taxon>Bacillati</taxon>
        <taxon>Actinomycetota</taxon>
        <taxon>Actinomycetes</taxon>
        <taxon>Micromonosporales</taxon>
        <taxon>Micromonosporaceae</taxon>
        <taxon>Dactylosporangium</taxon>
    </lineage>
</organism>
<evidence type="ECO:0000259" key="7">
    <source>
        <dbReference type="Pfam" id="PF00082"/>
    </source>
</evidence>
<feature type="signal peptide" evidence="6">
    <location>
        <begin position="1"/>
        <end position="37"/>
    </location>
</feature>
<dbReference type="AlphaFoldDB" id="A0A9Q9IBR3"/>
<protein>
    <submittedName>
        <fullName evidence="8">S8 family serine peptidase</fullName>
    </submittedName>
</protein>
<dbReference type="InterPro" id="IPR000209">
    <property type="entry name" value="Peptidase_S8/S53_dom"/>
</dbReference>
<keyword evidence="6" id="KW-0732">Signal</keyword>
<proteinExistence type="inferred from homology"/>
<keyword evidence="4 5" id="KW-0720">Serine protease</keyword>
<dbReference type="PANTHER" id="PTHR43806">
    <property type="entry name" value="PEPTIDASE S8"/>
    <property type="match status" value="1"/>
</dbReference>
<accession>A0A9Q9IBR3</accession>
<evidence type="ECO:0000256" key="6">
    <source>
        <dbReference type="SAM" id="SignalP"/>
    </source>
</evidence>
<feature type="active site" description="Charge relay system" evidence="5">
    <location>
        <position position="190"/>
    </location>
</feature>
<dbReference type="RefSeq" id="WP_081971519.1">
    <property type="nucleotide sequence ID" value="NZ_CP073767.1"/>
</dbReference>
<dbReference type="Gene3D" id="3.30.70.80">
    <property type="entry name" value="Peptidase S8 propeptide/proteinase inhibitor I9"/>
    <property type="match status" value="1"/>
</dbReference>
<feature type="domain" description="Peptidase S8/S53" evidence="7">
    <location>
        <begin position="143"/>
        <end position="439"/>
    </location>
</feature>
<keyword evidence="2 5" id="KW-0645">Protease</keyword>
<dbReference type="InterPro" id="IPR015500">
    <property type="entry name" value="Peptidase_S8_subtilisin-rel"/>
</dbReference>
<dbReference type="InterPro" id="IPR036852">
    <property type="entry name" value="Peptidase_S8/S53_dom_sf"/>
</dbReference>
<dbReference type="InterPro" id="IPR037045">
    <property type="entry name" value="S8pro/Inhibitor_I9_sf"/>
</dbReference>
<feature type="active site" description="Charge relay system" evidence="5">
    <location>
        <position position="152"/>
    </location>
</feature>
<dbReference type="KEGG" id="daur:Daura_32400"/>
<evidence type="ECO:0000256" key="4">
    <source>
        <dbReference type="ARBA" id="ARBA00022825"/>
    </source>
</evidence>
<dbReference type="Gene3D" id="3.40.50.200">
    <property type="entry name" value="Peptidase S8/S53 domain"/>
    <property type="match status" value="1"/>
</dbReference>
<dbReference type="PANTHER" id="PTHR43806:SF65">
    <property type="entry name" value="SERINE PROTEASE APRX"/>
    <property type="match status" value="1"/>
</dbReference>
<dbReference type="PRINTS" id="PR00723">
    <property type="entry name" value="SUBTILISIN"/>
</dbReference>
<dbReference type="Pfam" id="PF00082">
    <property type="entry name" value="Peptidase_S8"/>
    <property type="match status" value="1"/>
</dbReference>
<dbReference type="GO" id="GO:0006508">
    <property type="term" value="P:proteolysis"/>
    <property type="evidence" value="ECO:0007669"/>
    <property type="project" value="UniProtKB-KW"/>
</dbReference>
<keyword evidence="9" id="KW-1185">Reference proteome</keyword>
<name>A0A9Q9IBR3_9ACTN</name>
<evidence type="ECO:0000256" key="2">
    <source>
        <dbReference type="ARBA" id="ARBA00022670"/>
    </source>
</evidence>
<dbReference type="EMBL" id="CP073767">
    <property type="protein sequence ID" value="UWZ51438.1"/>
    <property type="molecule type" value="Genomic_DNA"/>
</dbReference>
<dbReference type="Proteomes" id="UP001058003">
    <property type="component" value="Chromosome"/>
</dbReference>
<reference evidence="8" key="1">
    <citation type="submission" date="2021-04" db="EMBL/GenBank/DDBJ databases">
        <title>Dactylosporangium aurantiacum NRRL B-8018 full assembly.</title>
        <authorList>
            <person name="Hartkoorn R.C."/>
            <person name="Beaudoing E."/>
            <person name="Hot D."/>
        </authorList>
    </citation>
    <scope>NUCLEOTIDE SEQUENCE</scope>
    <source>
        <strain evidence="8">NRRL B-8018</strain>
    </source>
</reference>
<sequence>MRPGSLLKAAVAATAATGLLAGPLATAAAAAAPPAHAAAPLLPVIVRHDGTGAAEAAVARTGGTVGRHLDLVGAFTAEIPPGALAALTGAPGVRAVTPDGEVRLQADTWNADEDQHSLYSLTQSIGAQQVWTATDAGGARLTGQGVGVAVVDSGIAPVAGLDAPGKVVNGPDLSFESQTPALRNLDTFGHGTHMAGIIAGRDTGVQPGQEADRKQFVGVAPDAHLLNMKVAAADGAVDVSQVIAAIDWVVTHRDDPGLNIRVLNLSFGTDSTQDQRLDPLSYAVEAAWKQGIVVVVSVGNDGLAETRVGMPAQNPNVLAVGAADPLTTADRADDVVADFSTGGDATRHADLVAPGKSVVSLRVPNAYIDAAYPQARIAEDPAQRYFRGSGTSQAAAVVSGAAALLLQQRPDLTPDQVKTLLTSTADAMPAGDVVAQGAGQLDIAAAVQAPTPAASTRTYLPATGLGSLELSRGTSHVADPDTGAELTGEVDIMGQAWTPAGWAQVCTTGTAWDGDTWNGRTWSGRTWSGSNWAGRTWSGRTWSGAVWDGRTWSGRTWSGRTWSGRTWSGQTWSASSWS</sequence>